<dbReference type="PANTHER" id="PTHR40050">
    <property type="entry name" value="INNER SPORE COAT PROTEIN H"/>
    <property type="match status" value="1"/>
</dbReference>
<dbReference type="InterPro" id="IPR014867">
    <property type="entry name" value="Spore_coat_CotH_CotH2/3/7"/>
</dbReference>
<sequence>MKKSKFCILLSVLFFFSCNEEDDLSLNEIDKILDTFEEYVSSNNHSSDYIYDQNKLHRFDLYLNDENLEKINSDPAAENYVEGSLVFENKIINDVGIRYKGSIGAWVGCLSNDDWTNPSGYKTCPKLSMKIKINWQDDKTFYGLKKLQFHSQNLDPSKMHERLGYWMFRKFGVPTARSTHAVLYINGEFNGIFANTENIDGPFTDKHFENGDGNLYKEVWPINSNGTVNSENYFIDGLKTNEETADVSKIIKFGTEVQNASGNNIHQIVDNWIDIDQFLKNMVVDRRIANDDGFLHWYQDDGNYYSSHNYYWYESELNEEIQLIPWDLDNAFENLITDVNPVTPIKDEWYETTANCNGFRHGLFLIKQKSAACDKIIGSFITYK</sequence>
<organism evidence="1">
    <name type="scientific">marine metagenome</name>
    <dbReference type="NCBI Taxonomy" id="408172"/>
    <lineage>
        <taxon>unclassified sequences</taxon>
        <taxon>metagenomes</taxon>
        <taxon>ecological metagenomes</taxon>
    </lineage>
</organism>
<accession>A0A381NUS1</accession>
<name>A0A381NUS1_9ZZZZ</name>
<reference evidence="1" key="1">
    <citation type="submission" date="2018-05" db="EMBL/GenBank/DDBJ databases">
        <authorList>
            <person name="Lanie J.A."/>
            <person name="Ng W.-L."/>
            <person name="Kazmierczak K.M."/>
            <person name="Andrzejewski T.M."/>
            <person name="Davidsen T.M."/>
            <person name="Wayne K.J."/>
            <person name="Tettelin H."/>
            <person name="Glass J.I."/>
            <person name="Rusch D."/>
            <person name="Podicherti R."/>
            <person name="Tsui H.-C.T."/>
            <person name="Winkler M.E."/>
        </authorList>
    </citation>
    <scope>NUCLEOTIDE SEQUENCE</scope>
</reference>
<protein>
    <submittedName>
        <fullName evidence="1">Uncharacterized protein</fullName>
    </submittedName>
</protein>
<evidence type="ECO:0000313" key="1">
    <source>
        <dbReference type="EMBL" id="SUZ58352.1"/>
    </source>
</evidence>
<dbReference type="EMBL" id="UINC01000614">
    <property type="protein sequence ID" value="SUZ58352.1"/>
    <property type="molecule type" value="Genomic_DNA"/>
</dbReference>
<dbReference type="Pfam" id="PF08757">
    <property type="entry name" value="CotH"/>
    <property type="match status" value="1"/>
</dbReference>
<gene>
    <name evidence="1" type="ORF">METZ01_LOCUS11206</name>
</gene>
<feature type="non-terminal residue" evidence="1">
    <location>
        <position position="384"/>
    </location>
</feature>
<dbReference type="AlphaFoldDB" id="A0A381NUS1"/>
<dbReference type="PROSITE" id="PS51257">
    <property type="entry name" value="PROKAR_LIPOPROTEIN"/>
    <property type="match status" value="1"/>
</dbReference>
<dbReference type="PANTHER" id="PTHR40050:SF1">
    <property type="entry name" value="INNER SPORE COAT PROTEIN H"/>
    <property type="match status" value="1"/>
</dbReference>
<proteinExistence type="predicted"/>